<accession>A0A936YVV9</accession>
<dbReference type="EMBL" id="JAEQNE010000001">
    <property type="protein sequence ID" value="MBL0390489.1"/>
    <property type="molecule type" value="Genomic_DNA"/>
</dbReference>
<evidence type="ECO:0000313" key="3">
    <source>
        <dbReference type="Proteomes" id="UP000599109"/>
    </source>
</evidence>
<sequence>MLNLDLDRSVETCLDPEQMRAHLQPLLAPHGTVEAVRIAKAHRSASRRRDPHPLLALYEVEVRDAGGAAPRTLRCYGKVCRAGVEAAAPLAAGNATPLPALAMLLWAWPDDAGLPQLPRLLDPEAARPFWGEAARAVEAVRYEPERRATLRYTRARGDALYAKTFSDESGAAIHRRFDWFWARAQEDAGAPLVARPLRYSAGDRTLWQDAATGTPLRDWLHRGDAWLQPLARAIATVHEVPSELAGARRHDTAHWLVEAHRRRQKIVRALPALARRADGTVAAIEQAASQLPAHAPVTLHGDFHVDQAWFDGGRIVLFDFDEFVLGDPMQDLAAFLVRLPEEADAQSLGTPWIRAYAQHAPRLFCPIRLAWHLAVQQLLRASRAFVFQVPDWRAEVERRLAYAEALALQAQVEGAR</sequence>
<dbReference type="RefSeq" id="WP_201673089.1">
    <property type="nucleotide sequence ID" value="NZ_JAEQNE010000001.1"/>
</dbReference>
<feature type="domain" description="Aminoglycoside phosphotransferase" evidence="1">
    <location>
        <begin position="172"/>
        <end position="347"/>
    </location>
</feature>
<dbReference type="Gene3D" id="3.90.1200.10">
    <property type="match status" value="1"/>
</dbReference>
<dbReference type="Proteomes" id="UP000599109">
    <property type="component" value="Unassembled WGS sequence"/>
</dbReference>
<evidence type="ECO:0000259" key="1">
    <source>
        <dbReference type="Pfam" id="PF01636"/>
    </source>
</evidence>
<dbReference type="InterPro" id="IPR002575">
    <property type="entry name" value="Aminoglycoside_PTrfase"/>
</dbReference>
<name>A0A936YVV9_9BURK</name>
<comment type="caution">
    <text evidence="2">The sequence shown here is derived from an EMBL/GenBank/DDBJ whole genome shotgun (WGS) entry which is preliminary data.</text>
</comment>
<gene>
    <name evidence="2" type="ORF">JJ685_04975</name>
</gene>
<dbReference type="Pfam" id="PF01636">
    <property type="entry name" value="APH"/>
    <property type="match status" value="1"/>
</dbReference>
<organism evidence="2 3">
    <name type="scientific">Ramlibacter monticola</name>
    <dbReference type="NCBI Taxonomy" id="1926872"/>
    <lineage>
        <taxon>Bacteria</taxon>
        <taxon>Pseudomonadati</taxon>
        <taxon>Pseudomonadota</taxon>
        <taxon>Betaproteobacteria</taxon>
        <taxon>Burkholderiales</taxon>
        <taxon>Comamonadaceae</taxon>
        <taxon>Ramlibacter</taxon>
    </lineage>
</organism>
<dbReference type="InterPro" id="IPR011009">
    <property type="entry name" value="Kinase-like_dom_sf"/>
</dbReference>
<proteinExistence type="predicted"/>
<reference evidence="2 3" key="1">
    <citation type="journal article" date="2017" name="Int. J. Syst. Evol. Microbiol.">
        <title>Ramlibacter monticola sp. nov., isolated from forest soil.</title>
        <authorList>
            <person name="Chaudhary D.K."/>
            <person name="Kim J."/>
        </authorList>
    </citation>
    <scope>NUCLEOTIDE SEQUENCE [LARGE SCALE GENOMIC DNA]</scope>
    <source>
        <strain evidence="2 3">KACC 19175</strain>
    </source>
</reference>
<keyword evidence="3" id="KW-1185">Reference proteome</keyword>
<dbReference type="AlphaFoldDB" id="A0A936YVV9"/>
<evidence type="ECO:0000313" key="2">
    <source>
        <dbReference type="EMBL" id="MBL0390489.1"/>
    </source>
</evidence>
<protein>
    <submittedName>
        <fullName evidence="2">Aminoglycoside phosphotransferase family protein</fullName>
    </submittedName>
</protein>
<dbReference type="SUPFAM" id="SSF56112">
    <property type="entry name" value="Protein kinase-like (PK-like)"/>
    <property type="match status" value="1"/>
</dbReference>